<dbReference type="AlphaFoldDB" id="A0A652YNN5"/>
<dbReference type="InterPro" id="IPR035952">
    <property type="entry name" value="Rhomboid-like_sf"/>
</dbReference>
<name>A0A652YNN5_NOCGL</name>
<keyword evidence="4" id="KW-0378">Hydrolase</keyword>
<evidence type="ECO:0000256" key="7">
    <source>
        <dbReference type="SAM" id="MobiDB-lite"/>
    </source>
</evidence>
<gene>
    <name evidence="10" type="ORF">FNL38_10496</name>
</gene>
<comment type="caution">
    <text evidence="10">The sequence shown here is derived from an EMBL/GenBank/DDBJ whole genome shotgun (WGS) entry which is preliminary data.</text>
</comment>
<evidence type="ECO:0000256" key="4">
    <source>
        <dbReference type="ARBA" id="ARBA00022801"/>
    </source>
</evidence>
<accession>A0A652YNN5</accession>
<protein>
    <submittedName>
        <fullName evidence="10">Membrane associated rhomboid family serine protease</fullName>
    </submittedName>
</protein>
<feature type="transmembrane region" description="Helical" evidence="8">
    <location>
        <begin position="227"/>
        <end position="246"/>
    </location>
</feature>
<feature type="transmembrane region" description="Helical" evidence="8">
    <location>
        <begin position="252"/>
        <end position="272"/>
    </location>
</feature>
<dbReference type="SUPFAM" id="SSF144091">
    <property type="entry name" value="Rhomboid-like"/>
    <property type="match status" value="1"/>
</dbReference>
<evidence type="ECO:0000256" key="2">
    <source>
        <dbReference type="ARBA" id="ARBA00009045"/>
    </source>
</evidence>
<dbReference type="GO" id="GO:0006508">
    <property type="term" value="P:proteolysis"/>
    <property type="evidence" value="ECO:0007669"/>
    <property type="project" value="UniProtKB-KW"/>
</dbReference>
<dbReference type="InterPro" id="IPR050925">
    <property type="entry name" value="Rhomboid_protease_S54"/>
</dbReference>
<evidence type="ECO:0000259" key="9">
    <source>
        <dbReference type="Pfam" id="PF01694"/>
    </source>
</evidence>
<dbReference type="Pfam" id="PF01694">
    <property type="entry name" value="Rhomboid"/>
    <property type="match status" value="1"/>
</dbReference>
<comment type="similarity">
    <text evidence="2">Belongs to the peptidase S54 family.</text>
</comment>
<feature type="transmembrane region" description="Helical" evidence="8">
    <location>
        <begin position="170"/>
        <end position="192"/>
    </location>
</feature>
<organism evidence="10">
    <name type="scientific">Nocardia globerula</name>
    <dbReference type="NCBI Taxonomy" id="1818"/>
    <lineage>
        <taxon>Bacteria</taxon>
        <taxon>Bacillati</taxon>
        <taxon>Actinomycetota</taxon>
        <taxon>Actinomycetes</taxon>
        <taxon>Mycobacteriales</taxon>
        <taxon>Nocardiaceae</taxon>
        <taxon>Nocardia</taxon>
    </lineage>
</organism>
<feature type="transmembrane region" description="Helical" evidence="8">
    <location>
        <begin position="138"/>
        <end position="158"/>
    </location>
</feature>
<dbReference type="GO" id="GO:0004252">
    <property type="term" value="F:serine-type endopeptidase activity"/>
    <property type="evidence" value="ECO:0007669"/>
    <property type="project" value="InterPro"/>
</dbReference>
<evidence type="ECO:0000313" key="10">
    <source>
        <dbReference type="EMBL" id="TYQ03729.1"/>
    </source>
</evidence>
<dbReference type="GO" id="GO:0016020">
    <property type="term" value="C:membrane"/>
    <property type="evidence" value="ECO:0007669"/>
    <property type="project" value="UniProtKB-SubCell"/>
</dbReference>
<feature type="compositionally biased region" description="Gly residues" evidence="7">
    <location>
        <begin position="1"/>
        <end position="11"/>
    </location>
</feature>
<feature type="transmembrane region" description="Helical" evidence="8">
    <location>
        <begin position="83"/>
        <end position="103"/>
    </location>
</feature>
<dbReference type="EMBL" id="VNIQ01000004">
    <property type="protein sequence ID" value="TYQ03729.1"/>
    <property type="molecule type" value="Genomic_DNA"/>
</dbReference>
<feature type="domain" description="Peptidase S54 rhomboid" evidence="9">
    <location>
        <begin position="129"/>
        <end position="266"/>
    </location>
</feature>
<evidence type="ECO:0000256" key="1">
    <source>
        <dbReference type="ARBA" id="ARBA00004141"/>
    </source>
</evidence>
<evidence type="ECO:0000256" key="6">
    <source>
        <dbReference type="ARBA" id="ARBA00023136"/>
    </source>
</evidence>
<dbReference type="PANTHER" id="PTHR43731:SF14">
    <property type="entry name" value="PRESENILIN-ASSOCIATED RHOMBOID-LIKE PROTEIN, MITOCHONDRIAL"/>
    <property type="match status" value="1"/>
</dbReference>
<evidence type="ECO:0000256" key="5">
    <source>
        <dbReference type="ARBA" id="ARBA00022989"/>
    </source>
</evidence>
<dbReference type="InterPro" id="IPR022764">
    <property type="entry name" value="Peptidase_S54_rhomboid_dom"/>
</dbReference>
<comment type="subcellular location">
    <subcellularLocation>
        <location evidence="1">Membrane</location>
        <topology evidence="1">Multi-pass membrane protein</topology>
    </subcellularLocation>
</comment>
<proteinExistence type="inferred from homology"/>
<dbReference type="PANTHER" id="PTHR43731">
    <property type="entry name" value="RHOMBOID PROTEASE"/>
    <property type="match status" value="1"/>
</dbReference>
<keyword evidence="3 8" id="KW-0812">Transmembrane</keyword>
<evidence type="ECO:0000256" key="3">
    <source>
        <dbReference type="ARBA" id="ARBA00022692"/>
    </source>
</evidence>
<dbReference type="Gene3D" id="1.20.1540.10">
    <property type="entry name" value="Rhomboid-like"/>
    <property type="match status" value="1"/>
</dbReference>
<feature type="region of interest" description="Disordered" evidence="7">
    <location>
        <begin position="1"/>
        <end position="20"/>
    </location>
</feature>
<keyword evidence="5 8" id="KW-1133">Transmembrane helix</keyword>
<sequence>MTNPGWGGGASEGLPPQPRCVRHPDRPTALSCNRCGRPACPDCLREAAVGYQCVDCVAAGQRDVRPVRGVAGNTVTQARPVPVVTYTLMGLNVLAFLATLVQARSIMNNQVDSSIFANWALNPALVAGGEWFRLIGSGFLHFGILHLAVNMYALYILGRDTEIVMGRSRYISIYLVSLVGGSASVMAFQPVFASVTSLSWTAGASGAIFGIMGAQAVLLLRLRRSPVPIISVIAINVIISISLPGISFWGHAGGLLAGAAAAAAFLYVPQWLGAGQDRLKAVRIGWIAFSAVTVVTIGIIVMRVVQLREQGLFLTSG</sequence>
<evidence type="ECO:0000256" key="8">
    <source>
        <dbReference type="SAM" id="Phobius"/>
    </source>
</evidence>
<keyword evidence="10" id="KW-0645">Protease</keyword>
<feature type="transmembrane region" description="Helical" evidence="8">
    <location>
        <begin position="284"/>
        <end position="305"/>
    </location>
</feature>
<keyword evidence="6 8" id="KW-0472">Membrane</keyword>
<reference evidence="10" key="1">
    <citation type="submission" date="2019-07" db="EMBL/GenBank/DDBJ databases">
        <title>Genomic Encyclopedia of Type Strains, Phase IV (KMG-IV): sequencing the most valuable type-strain genomes for metagenomic binning, comparative biology and taxonomic classification.</title>
        <authorList>
            <person name="Goeker M."/>
        </authorList>
    </citation>
    <scope>NUCLEOTIDE SEQUENCE</scope>
    <source>
        <strain evidence="10">DSM 44596</strain>
    </source>
</reference>
<feature type="transmembrane region" description="Helical" evidence="8">
    <location>
        <begin position="198"/>
        <end position="220"/>
    </location>
</feature>